<evidence type="ECO:0000313" key="2">
    <source>
        <dbReference type="Proteomes" id="UP000005267"/>
    </source>
</evidence>
<dbReference type="STRING" id="1036672.TKWG_20905"/>
<dbReference type="Proteomes" id="UP000005267">
    <property type="component" value="Chromosome"/>
</dbReference>
<proteinExistence type="predicted"/>
<organism evidence="1 2">
    <name type="scientific">Advenella kashmirensis (strain DSM 17095 / LMG 22695 / WT001)</name>
    <name type="common">Tetrathiobacter kashmirensis</name>
    <dbReference type="NCBI Taxonomy" id="1036672"/>
    <lineage>
        <taxon>Bacteria</taxon>
        <taxon>Pseudomonadati</taxon>
        <taxon>Pseudomonadota</taxon>
        <taxon>Betaproteobacteria</taxon>
        <taxon>Burkholderiales</taxon>
        <taxon>Alcaligenaceae</taxon>
    </lineage>
</organism>
<dbReference type="KEGG" id="aka:TKWG_20905"/>
<gene>
    <name evidence="1" type="ordered locus">TKWG_20905</name>
</gene>
<reference evidence="1 2" key="1">
    <citation type="journal article" date="2011" name="J. Bacteriol.">
        <title>Whole-genome shotgun sequencing of the sulfur-oxidizing chemoautotroph Tetrathiobacter kashmirensis.</title>
        <authorList>
            <person name="Ghosh W."/>
            <person name="George A."/>
            <person name="Agarwal A."/>
            <person name="Raj P."/>
            <person name="Alam M."/>
            <person name="Pyne P."/>
            <person name="Das Gupta S.K."/>
        </authorList>
    </citation>
    <scope>NUCLEOTIDE SEQUENCE [LARGE SCALE GENOMIC DNA]</scope>
    <source>
        <strain evidence="1 2">WT001</strain>
    </source>
</reference>
<accession>I3UFW0</accession>
<dbReference type="AlphaFoldDB" id="I3UFW0"/>
<name>I3UFW0_ADVKW</name>
<dbReference type="EMBL" id="CP003555">
    <property type="protein sequence ID" value="AFK63898.1"/>
    <property type="molecule type" value="Genomic_DNA"/>
</dbReference>
<dbReference type="HOGENOM" id="CLU_2068107_0_0_4"/>
<reference evidence="2" key="2">
    <citation type="journal article" date="2013" name="PLoS ONE">
        <title>Genome implosion elicits host-confinement in Alcaligenaceae: evidence from the comparative genomics of Tetrathiobacter kashmirensis, a pathogen in the making.</title>
        <authorList>
            <person name="Ghosh W."/>
            <person name="Alam M."/>
            <person name="Roy C."/>
            <person name="Pyne P."/>
            <person name="George A."/>
            <person name="Chakraborty R."/>
            <person name="Majumder S."/>
            <person name="Agarwal A."/>
            <person name="Chakraborty S."/>
            <person name="Majumdar S."/>
            <person name="Gupta S.K."/>
        </authorList>
    </citation>
    <scope>NUCLEOTIDE SEQUENCE [LARGE SCALE GENOMIC DNA]</scope>
    <source>
        <strain evidence="2">WT001</strain>
    </source>
</reference>
<keyword evidence="2" id="KW-1185">Reference proteome</keyword>
<evidence type="ECO:0000313" key="1">
    <source>
        <dbReference type="EMBL" id="AFK63898.1"/>
    </source>
</evidence>
<sequence>MRNTTITNLITAWSQQMMPTTIIGIIILKKHHDLKEHESVFGIKFYSGERFKSIKILLFDSSGFESVAEAIRNASRLIQVRIAKIEDMTADDFLKFVNRFSLVMSRQPVIGKEASFED</sequence>
<protein>
    <submittedName>
        <fullName evidence="1">Uncharacterized protein</fullName>
    </submittedName>
</protein>